<sequence length="67" mass="7898">MEVQECVEKFDAATEEENKRQLSEKLENLLDKATRWLDDPDFCIYYLGSRKLELKSMIAVICKRLLS</sequence>
<protein>
    <submittedName>
        <fullName evidence="2">Uncharacterized protein</fullName>
    </submittedName>
</protein>
<dbReference type="EMBL" id="MHHY01000007">
    <property type="protein sequence ID" value="OGY40551.1"/>
    <property type="molecule type" value="Genomic_DNA"/>
</dbReference>
<dbReference type="AlphaFoldDB" id="A0A1G1XKR5"/>
<organism evidence="2 3">
    <name type="scientific">Candidatus Brennerbacteria bacterium RIFOXYD1_FULL_41_16</name>
    <dbReference type="NCBI Taxonomy" id="1797529"/>
    <lineage>
        <taxon>Bacteria</taxon>
        <taxon>Candidatus Brenneribacteriota</taxon>
    </lineage>
</organism>
<dbReference type="STRING" id="1797529.A2570_02325"/>
<proteinExistence type="predicted"/>
<accession>A0A1G1XKR5</accession>
<feature type="coiled-coil region" evidence="1">
    <location>
        <begin position="12"/>
        <end position="39"/>
    </location>
</feature>
<gene>
    <name evidence="2" type="ORF">A2570_02325</name>
</gene>
<evidence type="ECO:0000313" key="2">
    <source>
        <dbReference type="EMBL" id="OGY40551.1"/>
    </source>
</evidence>
<name>A0A1G1XKR5_9BACT</name>
<comment type="caution">
    <text evidence="2">The sequence shown here is derived from an EMBL/GenBank/DDBJ whole genome shotgun (WGS) entry which is preliminary data.</text>
</comment>
<dbReference type="Proteomes" id="UP000178570">
    <property type="component" value="Unassembled WGS sequence"/>
</dbReference>
<evidence type="ECO:0000256" key="1">
    <source>
        <dbReference type="SAM" id="Coils"/>
    </source>
</evidence>
<keyword evidence="1" id="KW-0175">Coiled coil</keyword>
<reference evidence="2 3" key="1">
    <citation type="journal article" date="2016" name="Nat. Commun.">
        <title>Thousands of microbial genomes shed light on interconnected biogeochemical processes in an aquifer system.</title>
        <authorList>
            <person name="Anantharaman K."/>
            <person name="Brown C.T."/>
            <person name="Hug L.A."/>
            <person name="Sharon I."/>
            <person name="Castelle C.J."/>
            <person name="Probst A.J."/>
            <person name="Thomas B.C."/>
            <person name="Singh A."/>
            <person name="Wilkins M.J."/>
            <person name="Karaoz U."/>
            <person name="Brodie E.L."/>
            <person name="Williams K.H."/>
            <person name="Hubbard S.S."/>
            <person name="Banfield J.F."/>
        </authorList>
    </citation>
    <scope>NUCLEOTIDE SEQUENCE [LARGE SCALE GENOMIC DNA]</scope>
</reference>
<evidence type="ECO:0000313" key="3">
    <source>
        <dbReference type="Proteomes" id="UP000178570"/>
    </source>
</evidence>